<comment type="caution">
    <text evidence="1">The sequence shown here is derived from an EMBL/GenBank/DDBJ whole genome shotgun (WGS) entry which is preliminary data.</text>
</comment>
<dbReference type="Proteomes" id="UP001060215">
    <property type="component" value="Chromosome 4"/>
</dbReference>
<gene>
    <name evidence="1" type="ORF">LOK49_LG05G01573</name>
</gene>
<keyword evidence="2" id="KW-1185">Reference proteome</keyword>
<accession>A0ACC0HV36</accession>
<protein>
    <submittedName>
        <fullName evidence="1">Uncharacterized protein</fullName>
    </submittedName>
</protein>
<evidence type="ECO:0000313" key="1">
    <source>
        <dbReference type="EMBL" id="KAI8016558.1"/>
    </source>
</evidence>
<reference evidence="1 2" key="1">
    <citation type="journal article" date="2022" name="Plant J.">
        <title>Chromosome-level genome of Camellia lanceoleosa provides a valuable resource for understanding genome evolution and self-incompatibility.</title>
        <authorList>
            <person name="Gong W."/>
            <person name="Xiao S."/>
            <person name="Wang L."/>
            <person name="Liao Z."/>
            <person name="Chang Y."/>
            <person name="Mo W."/>
            <person name="Hu G."/>
            <person name="Li W."/>
            <person name="Zhao G."/>
            <person name="Zhu H."/>
            <person name="Hu X."/>
            <person name="Ji K."/>
            <person name="Xiang X."/>
            <person name="Song Q."/>
            <person name="Yuan D."/>
            <person name="Jin S."/>
            <person name="Zhang L."/>
        </authorList>
    </citation>
    <scope>NUCLEOTIDE SEQUENCE [LARGE SCALE GENOMIC DNA]</scope>
    <source>
        <strain evidence="1">SQ_2022a</strain>
    </source>
</reference>
<organism evidence="1 2">
    <name type="scientific">Camellia lanceoleosa</name>
    <dbReference type="NCBI Taxonomy" id="1840588"/>
    <lineage>
        <taxon>Eukaryota</taxon>
        <taxon>Viridiplantae</taxon>
        <taxon>Streptophyta</taxon>
        <taxon>Embryophyta</taxon>
        <taxon>Tracheophyta</taxon>
        <taxon>Spermatophyta</taxon>
        <taxon>Magnoliopsida</taxon>
        <taxon>eudicotyledons</taxon>
        <taxon>Gunneridae</taxon>
        <taxon>Pentapetalae</taxon>
        <taxon>asterids</taxon>
        <taxon>Ericales</taxon>
        <taxon>Theaceae</taxon>
        <taxon>Camellia</taxon>
    </lineage>
</organism>
<proteinExistence type="predicted"/>
<evidence type="ECO:0000313" key="2">
    <source>
        <dbReference type="Proteomes" id="UP001060215"/>
    </source>
</evidence>
<sequence length="97" mass="10874">MACARRAAMRTAWASRAKAEEELKEETSPSTSRPSESQEIVVAEAMFRLLLKLASQLILNSPARGECHPCYPRKVEVRHSTMGEISPECWCWSSVHA</sequence>
<name>A0ACC0HV36_9ERIC</name>
<dbReference type="EMBL" id="CM045761">
    <property type="protein sequence ID" value="KAI8016558.1"/>
    <property type="molecule type" value="Genomic_DNA"/>
</dbReference>